<dbReference type="PANTHER" id="PTHR41313:SF1">
    <property type="entry name" value="DNA METHYLASE ADENINE-SPECIFIC DOMAIN-CONTAINING PROTEIN"/>
    <property type="match status" value="1"/>
</dbReference>
<feature type="region of interest" description="Disordered" evidence="2">
    <location>
        <begin position="215"/>
        <end position="238"/>
    </location>
</feature>
<dbReference type="PROSITE" id="PS51194">
    <property type="entry name" value="HELICASE_CTER"/>
    <property type="match status" value="1"/>
</dbReference>
<dbReference type="HOGENOM" id="CLU_225010_0_0_7"/>
<dbReference type="PROSITE" id="PS00092">
    <property type="entry name" value="N6_MTASE"/>
    <property type="match status" value="1"/>
</dbReference>
<dbReference type="InterPro" id="IPR002052">
    <property type="entry name" value="DNA_methylase_N6_adenine_CS"/>
</dbReference>
<dbReference type="SMART" id="SM00487">
    <property type="entry name" value="DEXDc"/>
    <property type="match status" value="1"/>
</dbReference>
<comment type="caution">
    <text evidence="5">The sequence shown here is derived from an EMBL/GenBank/DDBJ whole genome shotgun (WGS) entry which is preliminary data.</text>
</comment>
<feature type="compositionally biased region" description="Polar residues" evidence="2">
    <location>
        <begin position="373"/>
        <end position="398"/>
    </location>
</feature>
<feature type="coiled-coil region" evidence="1">
    <location>
        <begin position="2409"/>
        <end position="2448"/>
    </location>
</feature>
<dbReference type="eggNOG" id="COG0827">
    <property type="taxonomic scope" value="Bacteria"/>
</dbReference>
<feature type="compositionally biased region" description="Polar residues" evidence="2">
    <location>
        <begin position="616"/>
        <end position="626"/>
    </location>
</feature>
<dbReference type="InterPro" id="IPR041110">
    <property type="entry name" value="PBECR2"/>
</dbReference>
<feature type="compositionally biased region" description="Basic and acidic residues" evidence="2">
    <location>
        <begin position="587"/>
        <end position="612"/>
    </location>
</feature>
<keyword evidence="6" id="KW-1185">Reference proteome</keyword>
<dbReference type="InterPro" id="IPR027417">
    <property type="entry name" value="P-loop_NTPase"/>
</dbReference>
<evidence type="ECO:0000259" key="3">
    <source>
        <dbReference type="PROSITE" id="PS51192"/>
    </source>
</evidence>
<dbReference type="InterPro" id="IPR014001">
    <property type="entry name" value="Helicase_ATP-bd"/>
</dbReference>
<dbReference type="InterPro" id="IPR029063">
    <property type="entry name" value="SAM-dependent_MTases_sf"/>
</dbReference>
<dbReference type="SUPFAM" id="SSF53335">
    <property type="entry name" value="S-adenosyl-L-methionine-dependent methyltransferases"/>
    <property type="match status" value="1"/>
</dbReference>
<protein>
    <submittedName>
        <fullName evidence="5">Uncharacterized protein</fullName>
    </submittedName>
</protein>
<evidence type="ECO:0000256" key="1">
    <source>
        <dbReference type="SAM" id="Coils"/>
    </source>
</evidence>
<feature type="coiled-coil region" evidence="1">
    <location>
        <begin position="2812"/>
        <end position="2839"/>
    </location>
</feature>
<feature type="coiled-coil region" evidence="1">
    <location>
        <begin position="2101"/>
        <end position="2135"/>
    </location>
</feature>
<name>C3XGL1_9HELI</name>
<feature type="compositionally biased region" description="Basic and acidic residues" evidence="2">
    <location>
        <begin position="228"/>
        <end position="238"/>
    </location>
</feature>
<gene>
    <name evidence="5" type="ORF">HRAG_01207</name>
</gene>
<dbReference type="GO" id="GO:0008168">
    <property type="term" value="F:methyltransferase activity"/>
    <property type="evidence" value="ECO:0007669"/>
    <property type="project" value="InterPro"/>
</dbReference>
<dbReference type="InterPro" id="IPR001650">
    <property type="entry name" value="Helicase_C-like"/>
</dbReference>
<feature type="domain" description="Helicase ATP-binding" evidence="3">
    <location>
        <begin position="1972"/>
        <end position="2220"/>
    </location>
</feature>
<dbReference type="GO" id="GO:0032259">
    <property type="term" value="P:methylation"/>
    <property type="evidence" value="ECO:0007669"/>
    <property type="project" value="InterPro"/>
</dbReference>
<dbReference type="SUPFAM" id="SSF52540">
    <property type="entry name" value="P-loop containing nucleoside triphosphate hydrolases"/>
    <property type="match status" value="2"/>
</dbReference>
<reference evidence="5 6" key="1">
    <citation type="journal article" date="2014" name="Genome Announc.">
        <title>Draft genome sequences of six enterohepatic helicobacter species isolated from humans and one from rhesus macaques.</title>
        <authorList>
            <person name="Shen Z."/>
            <person name="Sheh A."/>
            <person name="Young S.K."/>
            <person name="Abouelliel A."/>
            <person name="Ward D.V."/>
            <person name="Earl A.M."/>
            <person name="Fox J.G."/>
        </authorList>
    </citation>
    <scope>NUCLEOTIDE SEQUENCE [LARGE SCALE GENOMIC DNA]</scope>
    <source>
        <strain evidence="5 6">ATCC 43879</strain>
    </source>
</reference>
<dbReference type="GO" id="GO:0003676">
    <property type="term" value="F:nucleic acid binding"/>
    <property type="evidence" value="ECO:0007669"/>
    <property type="project" value="InterPro"/>
</dbReference>
<keyword evidence="1" id="KW-0175">Coiled coil</keyword>
<feature type="domain" description="Helicase C-terminal" evidence="4">
    <location>
        <begin position="2437"/>
        <end position="2599"/>
    </location>
</feature>
<feature type="compositionally biased region" description="Polar residues" evidence="2">
    <location>
        <begin position="645"/>
        <end position="657"/>
    </location>
</feature>
<dbReference type="EMBL" id="ACDN02000035">
    <property type="protein sequence ID" value="EEO24150.2"/>
    <property type="molecule type" value="Genomic_DNA"/>
</dbReference>
<evidence type="ECO:0000313" key="6">
    <source>
        <dbReference type="Proteomes" id="UP000005085"/>
    </source>
</evidence>
<dbReference type="Pfam" id="PF18760">
    <property type="entry name" value="ART-PolyVal"/>
    <property type="match status" value="1"/>
</dbReference>
<dbReference type="Pfam" id="PF18810">
    <property type="entry name" value="PBECR2"/>
    <property type="match status" value="1"/>
</dbReference>
<dbReference type="PROSITE" id="PS51192">
    <property type="entry name" value="HELICASE_ATP_BIND_1"/>
    <property type="match status" value="1"/>
</dbReference>
<dbReference type="PRINTS" id="PR00507">
    <property type="entry name" value="N12N6MTFRASE"/>
</dbReference>
<dbReference type="Proteomes" id="UP000005085">
    <property type="component" value="Unassembled WGS sequence"/>
</dbReference>
<feature type="region of interest" description="Disordered" evidence="2">
    <location>
        <begin position="1107"/>
        <end position="1141"/>
    </location>
</feature>
<sequence>KPLSNEIKALPYKANTNLKAHLRDINAKTNELLDSMQEFKNTAKEIKLLPYNKSSENKAVEVDRFRNVLGEMQSKNNIVSINADEALQRLYSIQGAKIPQELDIQSFMNTLDSIVNKDNFIAHLQKKNDSQNRLAYLNLVEPTLNKWDLKLTSGDRTDLIKVFNDGKNFFTLLITAENNKRLITFLPKAREDYIANKIKNADHIQTFISRASKENEWTRNANPTTKQEISKDIESKSTQEIEKKERMHRGVYSVYYDDIMIDFVKKYDPDDDLWFMKHAKLEYSDNGEEVYAALKHFNEVRDNVSTTYDDYVAATEKVKNSLNRAALDIIDDFKATDEALEAIEKIQTKLLDDYPQTNKNISINTRLEKDSMQIESKSTQEPVTQKETQENTQAINQSEGIREQNQHLHLENLDTTRFFETINNMQGKNLSKKDKIQLFDSFTSALQSRQDLIIDEIERILKHANKSGDRKHKDFSDLDEYAMKEIFFKLKNKDLYDDYESILKDLKANKDIDWDKSIFKEFQNTEKGIALSNNKISSGVAEDFAKSLKEWELDNNHIVNKFKDTIQSQNTKDTHANTKQDTNTTNHTEKETSTKESHTDNQHEATQRESGADTKWATSRTSNNPQENKDTETTLKRDNGISDEYSPSTKEMAQSGNEKTHEKRDIRDDSSHSSSDIETNANISRDTQGHNAGIRLDETDNKRYKHDGNDDRDNSRTRIHRNVSLKKKGKKDSNTNTESKVATQDIDTQSTPQVKPKKLTDKEIIDNFLKEYDNHEYGSKEISLIKNIDKPENLMYIAKAIKDFNEARTLQDDILKIDTKAIADAGVLTLEERQQLGRGMGDLLPTLKEAFHYLHKAPYPAEIYKISNIKKRKEVKKAYNLVQEKGLHRFDYPQTNKDVSLNAQHDKETPKTTKEIIKEAKASGKSVRETQELIDKNKATETFTDSYGKTHEIPKDIADNWKNTFNLKSLDEAYIPNFTPEVKQALDSILQGEDIKLSAGSLVKLIQRDRLEFLPYIKDTLESPQVVVRQVDGALIFAKDFRDDKLGKFFASVSKNDNGEWVISSNAPKNLNNLQNKIKEGGEVLYSDLPELPIIAKPELPAKALNSEANADNIIPQKPKPKQSPKELDNIESDSNPAGILNPEELATLNKEFKLGEIQDLKGQKALYDANIESLSLLDDILKSGRVATDDEKKILSNFRGFGKASNELYQVIKEKGERLDSLNKLLESLSESVGAKIDADYLFRRAGDAYYTPTPIVESMVKLAKDLGLNNNHVILEPSSGSGRFLGQFHSNANVVGIELDPFTAKLSQTIYPYFKIDNAGFQNSKFAKDDFYDLVIGNPPYSNFTIRDEAFSASAHNYFMKRGIDKLRVGGISIQIVTKSFMDSSNDLVRKEIAKNAKFLGGVRLPNNAFKDASVTTDILVFKKVSAAEAKKLDNSWIETTELNGIPVSKYFVDNPQNVLGEMKVGKGQFGDIVHVINKEGIDFSNFDLMPYLNKKYDFDTLRLKDNNTHSLKDLESEVKTTQDITDSQMGAVRYDKEQDKFIKNDGGSDDELDLKEYLQSLEVTWKPETIEKRIAEYKELAPKISELQSTLKSLQKAELDSEASNETISALRQKLNSDYEAVVGKNGSFYTKDKKVSPRFKLFEMVDDTSFEIFALEKAPLVKNNKVVGAERADIFTKRVSYPYVRPQSADNLHDAMHISLNETGYNDYQRIADLLGSDVDSVKKEFLDKKLEYLDHNGERLNKDIFLSGDVKTRLESFHDEYGLPKFSDDETIAHYQKIAYEDLKNVIPDDIEVPHIEIPLGANWLDKNITDSFLSEIVGLDYLNTNYIHGAGWKVNFDGLKDRDFMIATGKDFKANTGVEYINGIDYIEDMLNNKTLVVQKTIKGDKDKTIIYRDPIATQSLEALKKQLKREFKQYILDNDNFSEIAQKQYNDTFNREVARKYDGSHLKLHGANSDIELRKHQKNAVFRFFQELSSLLAHDVGTGKSYTMIASAIEGKRLKVHNKPMIVLPNHVAPQIAAEARRLYPNANIKLIQAVSRKDKNRQLASLKNNSHDIIITTYTAFTNMNVAPSAFKDYINMEVEHLKNIYYQLEKSGEASKRELNSIANRIEKAEERATNYAKSVANDKQNVFFEDLGIDTLMFDEAHYLKNLPIFTAQRNVRGIGSADSQRAIDAFMKISQMRDLPNNRVLFATGTPITNFISDIFTMQRFLGSKDLEAKGIDVFDEWCKMFAGASSEFEMKATGEYKLTSRLRDFSNLPELKAMYYKFADLVTKEDMQKAILEEGGKIIEPKVRRIPVVLKRNQAQIDFMESVKKRAKVLQENPQAAMEKGGDNMLKIISDSNKASIDMRLIDSSYKRDENGKISAAANNILEVYNDFNEHKGTQLVFLDTSVPKKAVKPETLEKWQKELERIDSVIQNQSHNLSDNQLEKLRDKASDLESKIARGSDGFSAYNDLKDLLIEKGIKENEVAFVHDFEGIKKETLSQKINSGEIRVLIGSTSKMGAGSNFQERLAAIHHLDLDWTPANMEQREGRIIRQGNRLMDLVPDFEARIYTYVTEQMSDSLMLQTLEQKTKIIKQIQDPNLKTRVIEDISEDNLHGRLKAMTSPNAEQEVEAMNIVKSIDEVENAISTHDLILKNNHNKIENANKLESSMQKDINTLEAFKKQTQDNTTISFGKEKVNFAKDNKAKTSKDNKTDTPKATKDKDKKKEKEKSPETLANEKLNAIIQDFAKSSDNIKVICEYRGLNILAKKGYSGMIDFYLGKDLNESLSISTRLDVRDAAYTDKNYMQRFHNGYNKLISDDYIKELQGQIQKAKDTREKAKKAYEKEIANKESVAELRNSLNEMLVRQAELHSFLGRASDSEIERLKAIYGDDFEDIVKGKFSKESENKALDNNTANNIAENDLEQTLESTMQKFNYDERKAKDLLEWHKDSSPLTKDENGLPKVFYHGSGAEFEVFEKEKDRSGLGFWFALDKDYAKEKARFRGINGGILYEVFLHVKKPLDLRRANKDYPADIKNELTEKGLNLNSYDTQSREAQDFLRSKGYDGIILDVDSSDFFVVFDSNQIKHIDNKGSYTDTKGNITKTKPKNKESTHTYFNDKSPNIMYANPKHLGAGILSGSAAGIETDENGNIVGFNPQNFVLGLIGGSVASKAISKLYNNESTQRYATLAIKSIQQDYKSLSENNPAMFAKIMQKFNPRDFLKGKKEINSLSNEIFNKELAKAIESALQNGKVETMPQAEFRNKEEFAKIFDSISGKYGIIETPYKEVKADIKSAWKHFTYNTHNTDRENIKGGFFKTFKDPLFIVEQAREGQSSPSVYFYKPFYDNDKKLMNLFGIGIDSVGNIDFKTYYFDKKENRLKEMLMSDKIKIVYMQENP</sequence>
<feature type="compositionally biased region" description="Basic and acidic residues" evidence="2">
    <location>
        <begin position="627"/>
        <end position="640"/>
    </location>
</feature>
<feature type="region of interest" description="Disordered" evidence="2">
    <location>
        <begin position="372"/>
        <end position="398"/>
    </location>
</feature>
<feature type="compositionally biased region" description="Basic and acidic residues" evidence="2">
    <location>
        <begin position="2691"/>
        <end position="2722"/>
    </location>
</feature>
<dbReference type="PANTHER" id="PTHR41313">
    <property type="entry name" value="ADENINE-SPECIFIC METHYLTRANSFERASE"/>
    <property type="match status" value="1"/>
</dbReference>
<organism evidence="5 6">
    <name type="scientific">Helicobacter bilis ATCC 43879</name>
    <dbReference type="NCBI Taxonomy" id="613026"/>
    <lineage>
        <taxon>Bacteria</taxon>
        <taxon>Pseudomonadati</taxon>
        <taxon>Campylobacterota</taxon>
        <taxon>Epsilonproteobacteria</taxon>
        <taxon>Campylobacterales</taxon>
        <taxon>Helicobacteraceae</taxon>
        <taxon>Helicobacter</taxon>
    </lineage>
</organism>
<feature type="non-terminal residue" evidence="5">
    <location>
        <position position="1"/>
    </location>
</feature>
<dbReference type="InterPro" id="IPR049522">
    <property type="entry name" value="ART-PolyVal_dom"/>
</dbReference>
<dbReference type="Gene3D" id="3.40.50.300">
    <property type="entry name" value="P-loop containing nucleotide triphosphate hydrolases"/>
    <property type="match status" value="2"/>
</dbReference>
<feature type="compositionally biased region" description="Polar residues" evidence="2">
    <location>
        <begin position="678"/>
        <end position="690"/>
    </location>
</feature>
<feature type="region of interest" description="Disordered" evidence="2">
    <location>
        <begin position="569"/>
        <end position="755"/>
    </location>
</feature>
<accession>C3XGL1</accession>
<feature type="compositionally biased region" description="Polar residues" evidence="2">
    <location>
        <begin position="734"/>
        <end position="753"/>
    </location>
</feature>
<feature type="compositionally biased region" description="Polar residues" evidence="2">
    <location>
        <begin position="218"/>
        <end position="227"/>
    </location>
</feature>
<evidence type="ECO:0000256" key="2">
    <source>
        <dbReference type="SAM" id="MobiDB-lite"/>
    </source>
</evidence>
<feature type="region of interest" description="Disordered" evidence="2">
    <location>
        <begin position="2691"/>
        <end position="2723"/>
    </location>
</feature>
<dbReference type="InterPro" id="IPR052933">
    <property type="entry name" value="DNA_Protect_Modify"/>
</dbReference>
<feature type="compositionally biased region" description="Basic and acidic residues" evidence="2">
    <location>
        <begin position="695"/>
        <end position="716"/>
    </location>
</feature>
<dbReference type="Gene3D" id="3.40.50.150">
    <property type="entry name" value="Vaccinia Virus protein VP39"/>
    <property type="match status" value="1"/>
</dbReference>
<evidence type="ECO:0000313" key="5">
    <source>
        <dbReference type="EMBL" id="EEO24150.2"/>
    </source>
</evidence>
<dbReference type="eggNOG" id="COG4646">
    <property type="taxonomic scope" value="Bacteria"/>
</dbReference>
<proteinExistence type="predicted"/>
<evidence type="ECO:0000259" key="4">
    <source>
        <dbReference type="PROSITE" id="PS51194"/>
    </source>
</evidence>
<feature type="compositionally biased region" description="Basic residues" evidence="2">
    <location>
        <begin position="717"/>
        <end position="730"/>
    </location>
</feature>
<feature type="compositionally biased region" description="Basic and acidic residues" evidence="2">
    <location>
        <begin position="658"/>
        <end position="671"/>
    </location>
</feature>
<dbReference type="eggNOG" id="COG0553">
    <property type="taxonomic scope" value="Bacteria"/>
</dbReference>